<dbReference type="SUPFAM" id="SSF56601">
    <property type="entry name" value="beta-lactamase/transpeptidase-like"/>
    <property type="match status" value="1"/>
</dbReference>
<reference evidence="2" key="1">
    <citation type="submission" date="2020-05" db="EMBL/GenBank/DDBJ databases">
        <title>Mycena genomes resolve the evolution of fungal bioluminescence.</title>
        <authorList>
            <person name="Tsai I.J."/>
        </authorList>
    </citation>
    <scope>NUCLEOTIDE SEQUENCE</scope>
    <source>
        <strain evidence="2">160909Yilan</strain>
    </source>
</reference>
<dbReference type="EMBL" id="JACAZH010000011">
    <property type="protein sequence ID" value="KAF7355754.1"/>
    <property type="molecule type" value="Genomic_DNA"/>
</dbReference>
<dbReference type="Proteomes" id="UP000623467">
    <property type="component" value="Unassembled WGS sequence"/>
</dbReference>
<protein>
    <submittedName>
        <fullName evidence="2">Beta-lactamase-related protein</fullName>
    </submittedName>
</protein>
<evidence type="ECO:0000313" key="3">
    <source>
        <dbReference type="Proteomes" id="UP000623467"/>
    </source>
</evidence>
<sequence length="207" mass="21972">MDVGISSIDKVVPGASANSARWMARARGGMVKGGGIWSYSDGPVLSADGESLEKQARPITLQILLAYTFGAAYDLTSPAVARWQARHNGPPSEPGTPRPVEEFQPSARTDVRAPSANTCENMHARIVAPLMLRSTPSAPRVPTSSPRLANLTPADPDALGLAIMRRHVAINTRMAGDFGGHAMCMSAPDYVKVLRALLRNDGTSLEA</sequence>
<gene>
    <name evidence="2" type="ORF">MSAN_01493300</name>
</gene>
<organism evidence="2 3">
    <name type="scientific">Mycena sanguinolenta</name>
    <dbReference type="NCBI Taxonomy" id="230812"/>
    <lineage>
        <taxon>Eukaryota</taxon>
        <taxon>Fungi</taxon>
        <taxon>Dikarya</taxon>
        <taxon>Basidiomycota</taxon>
        <taxon>Agaricomycotina</taxon>
        <taxon>Agaricomycetes</taxon>
        <taxon>Agaricomycetidae</taxon>
        <taxon>Agaricales</taxon>
        <taxon>Marasmiineae</taxon>
        <taxon>Mycenaceae</taxon>
        <taxon>Mycena</taxon>
    </lineage>
</organism>
<dbReference type="InterPro" id="IPR012338">
    <property type="entry name" value="Beta-lactam/transpept-like"/>
</dbReference>
<evidence type="ECO:0000313" key="2">
    <source>
        <dbReference type="EMBL" id="KAF7355754.1"/>
    </source>
</evidence>
<name>A0A8H6YB53_9AGAR</name>
<feature type="region of interest" description="Disordered" evidence="1">
    <location>
        <begin position="85"/>
        <end position="105"/>
    </location>
</feature>
<comment type="caution">
    <text evidence="2">The sequence shown here is derived from an EMBL/GenBank/DDBJ whole genome shotgun (WGS) entry which is preliminary data.</text>
</comment>
<dbReference type="Gene3D" id="3.40.710.10">
    <property type="entry name" value="DD-peptidase/beta-lactamase superfamily"/>
    <property type="match status" value="1"/>
</dbReference>
<proteinExistence type="predicted"/>
<evidence type="ECO:0000256" key="1">
    <source>
        <dbReference type="SAM" id="MobiDB-lite"/>
    </source>
</evidence>
<accession>A0A8H6YB53</accession>
<keyword evidence="3" id="KW-1185">Reference proteome</keyword>
<dbReference type="AlphaFoldDB" id="A0A8H6YB53"/>
<dbReference type="OrthoDB" id="428260at2759"/>